<keyword evidence="5 11" id="KW-1133">Transmembrane helix</keyword>
<comment type="subcellular location">
    <subcellularLocation>
        <location evidence="9">Endomembrane system</location>
        <topology evidence="9">Single-pass membrane protein</topology>
    </subcellularLocation>
    <subcellularLocation>
        <location evidence="1">Nucleus envelope</location>
    </subcellularLocation>
</comment>
<dbReference type="InterPro" id="IPR038599">
    <property type="entry name" value="LAP1C-like_C_sf"/>
</dbReference>
<organism evidence="13 14">
    <name type="scientific">Stegodyphus mimosarum</name>
    <name type="common">African social velvet spider</name>
    <dbReference type="NCBI Taxonomy" id="407821"/>
    <lineage>
        <taxon>Eukaryota</taxon>
        <taxon>Metazoa</taxon>
        <taxon>Ecdysozoa</taxon>
        <taxon>Arthropoda</taxon>
        <taxon>Chelicerata</taxon>
        <taxon>Arachnida</taxon>
        <taxon>Araneae</taxon>
        <taxon>Araneomorphae</taxon>
        <taxon>Entelegynae</taxon>
        <taxon>Eresoidea</taxon>
        <taxon>Eresidae</taxon>
        <taxon>Stegodyphus</taxon>
    </lineage>
</organism>
<evidence type="ECO:0000256" key="8">
    <source>
        <dbReference type="ARBA" id="ARBA00023242"/>
    </source>
</evidence>
<evidence type="ECO:0000256" key="11">
    <source>
        <dbReference type="SAM" id="Phobius"/>
    </source>
</evidence>
<keyword evidence="7" id="KW-0325">Glycoprotein</keyword>
<evidence type="ECO:0000313" key="14">
    <source>
        <dbReference type="Proteomes" id="UP000054359"/>
    </source>
</evidence>
<evidence type="ECO:0000256" key="2">
    <source>
        <dbReference type="ARBA" id="ARBA00007860"/>
    </source>
</evidence>
<dbReference type="Pfam" id="PF05609">
    <property type="entry name" value="LAP1_C"/>
    <property type="match status" value="1"/>
</dbReference>
<evidence type="ECO:0000256" key="5">
    <source>
        <dbReference type="ARBA" id="ARBA00022989"/>
    </source>
</evidence>
<protein>
    <submittedName>
        <fullName evidence="13">Torsin-1A-interacting protein 1</fullName>
    </submittedName>
</protein>
<dbReference type="Proteomes" id="UP000054359">
    <property type="component" value="Unassembled WGS sequence"/>
</dbReference>
<evidence type="ECO:0000256" key="7">
    <source>
        <dbReference type="ARBA" id="ARBA00023180"/>
    </source>
</evidence>
<keyword evidence="14" id="KW-1185">Reference proteome</keyword>
<comment type="similarity">
    <text evidence="2">Belongs to the TOR1AIP family.</text>
</comment>
<evidence type="ECO:0000256" key="6">
    <source>
        <dbReference type="ARBA" id="ARBA00023136"/>
    </source>
</evidence>
<dbReference type="EMBL" id="KK120323">
    <property type="protein sequence ID" value="KFM78038.1"/>
    <property type="molecule type" value="Genomic_DNA"/>
</dbReference>
<dbReference type="Gene3D" id="3.40.50.12190">
    <property type="match status" value="1"/>
</dbReference>
<dbReference type="InterPro" id="IPR046753">
    <property type="entry name" value="TOIP1/2_C"/>
</dbReference>
<evidence type="ECO:0000256" key="4">
    <source>
        <dbReference type="ARBA" id="ARBA00022692"/>
    </source>
</evidence>
<keyword evidence="3" id="KW-0597">Phosphoprotein</keyword>
<reference evidence="13 14" key="1">
    <citation type="submission" date="2013-11" db="EMBL/GenBank/DDBJ databases">
        <title>Genome sequencing of Stegodyphus mimosarum.</title>
        <authorList>
            <person name="Bechsgaard J."/>
        </authorList>
    </citation>
    <scope>NUCLEOTIDE SEQUENCE [LARGE SCALE GENOMIC DNA]</scope>
</reference>
<sequence length="335" mass="37942">MKPDSREELIMKARRPKLREKTEIYPKAENLNQEDTDDLGEDFADNDEEELPVPDLYPDLKEEMNHIRRSAKLSPNTKNVRKKENVNNAVHSCCSVSPQPKTKSSFKYWLYRILGLISIIIFLIFLYESFVSKNNNPPFPRIDIILNSLEEKFHGQPELSFKIVSAALKRVFKPDPKGPAIIMLVAAKGVESKTHHLAHSLAQLVSDSDNYVLINGLELKTTPSYLAKKDISEKINSALNSSALNAVLIDALDAIPGETALIFHNYCDHENAKYKKAVYVMTVSSETEFKEKSDSKYVDNIVDKHLKNKWKDVNEDQISSLLSRLAVSVAVVTQK</sequence>
<dbReference type="OrthoDB" id="6258998at2759"/>
<evidence type="ECO:0000256" key="1">
    <source>
        <dbReference type="ARBA" id="ARBA00004259"/>
    </source>
</evidence>
<dbReference type="PANTHER" id="PTHR18843">
    <property type="entry name" value="TORSIN-1A-INTERACTING PROTEIN"/>
    <property type="match status" value="1"/>
</dbReference>
<dbReference type="STRING" id="407821.A0A087UKZ9"/>
<evidence type="ECO:0000313" key="13">
    <source>
        <dbReference type="EMBL" id="KFM78038.1"/>
    </source>
</evidence>
<accession>A0A087UKZ9</accession>
<keyword evidence="4 11" id="KW-0812">Transmembrane</keyword>
<dbReference type="InterPro" id="IPR008662">
    <property type="entry name" value="TOIP1/2"/>
</dbReference>
<evidence type="ECO:0000256" key="10">
    <source>
        <dbReference type="SAM" id="MobiDB-lite"/>
    </source>
</evidence>
<dbReference type="GO" id="GO:0001671">
    <property type="term" value="F:ATPase activator activity"/>
    <property type="evidence" value="ECO:0007669"/>
    <property type="project" value="InterPro"/>
</dbReference>
<gene>
    <name evidence="13" type="ORF">X975_01736</name>
</gene>
<dbReference type="PANTHER" id="PTHR18843:SF7">
    <property type="entry name" value="LAMINA-ASSOCIATED POLYPEPTIDE 1B ISOFORM 1-RELATED"/>
    <property type="match status" value="1"/>
</dbReference>
<dbReference type="GO" id="GO:0016020">
    <property type="term" value="C:membrane"/>
    <property type="evidence" value="ECO:0007669"/>
    <property type="project" value="TreeGrafter"/>
</dbReference>
<dbReference type="AlphaFoldDB" id="A0A087UKZ9"/>
<feature type="non-terminal residue" evidence="13">
    <location>
        <position position="335"/>
    </location>
</feature>
<dbReference type="GO" id="GO:0061024">
    <property type="term" value="P:membrane organization"/>
    <property type="evidence" value="ECO:0007669"/>
    <property type="project" value="TreeGrafter"/>
</dbReference>
<evidence type="ECO:0000256" key="9">
    <source>
        <dbReference type="ARBA" id="ARBA00037847"/>
    </source>
</evidence>
<feature type="compositionally biased region" description="Acidic residues" evidence="10">
    <location>
        <begin position="32"/>
        <end position="50"/>
    </location>
</feature>
<evidence type="ECO:0000259" key="12">
    <source>
        <dbReference type="Pfam" id="PF05609"/>
    </source>
</evidence>
<name>A0A087UKZ9_STEMI</name>
<keyword evidence="8" id="KW-0539">Nucleus</keyword>
<dbReference type="GO" id="GO:0005635">
    <property type="term" value="C:nuclear envelope"/>
    <property type="evidence" value="ECO:0007669"/>
    <property type="project" value="UniProtKB-SubCell"/>
</dbReference>
<feature type="domain" description="Torsin-1A-interacting protein 1/2 AAA+ activator" evidence="12">
    <location>
        <begin position="144"/>
        <end position="314"/>
    </location>
</feature>
<keyword evidence="6 11" id="KW-0472">Membrane</keyword>
<evidence type="ECO:0000256" key="3">
    <source>
        <dbReference type="ARBA" id="ARBA00022553"/>
    </source>
</evidence>
<dbReference type="OMA" id="YCNGYYT"/>
<proteinExistence type="inferred from homology"/>
<feature type="transmembrane region" description="Helical" evidence="11">
    <location>
        <begin position="109"/>
        <end position="127"/>
    </location>
</feature>
<feature type="region of interest" description="Disordered" evidence="10">
    <location>
        <begin position="23"/>
        <end position="50"/>
    </location>
</feature>